<comment type="caution">
    <text evidence="3">The sequence shown here is derived from an EMBL/GenBank/DDBJ whole genome shotgun (WGS) entry which is preliminary data.</text>
</comment>
<reference evidence="3 4" key="1">
    <citation type="submission" date="2018-08" db="EMBL/GenBank/DDBJ databases">
        <title>Genomic Encyclopedia of Type Strains, Phase III (KMG-III): the genomes of soil and plant-associated and newly described type strains.</title>
        <authorList>
            <person name="Whitman W."/>
        </authorList>
    </citation>
    <scope>NUCLEOTIDE SEQUENCE [LARGE SCALE GENOMIC DNA]</scope>
    <source>
        <strain evidence="3 4">325-5</strain>
    </source>
</reference>
<protein>
    <recommendedName>
        <fullName evidence="2">DUF6265 domain-containing protein</fullName>
    </recommendedName>
</protein>
<dbReference type="Pfam" id="PF19780">
    <property type="entry name" value="DUF6265"/>
    <property type="match status" value="1"/>
</dbReference>
<evidence type="ECO:0000259" key="2">
    <source>
        <dbReference type="Pfam" id="PF19780"/>
    </source>
</evidence>
<keyword evidence="1" id="KW-0175">Coiled coil</keyword>
<accession>A0A3D9RPC8</accession>
<organism evidence="3 4">
    <name type="scientific">Lutibacter oceani</name>
    <dbReference type="NCBI Taxonomy" id="1853311"/>
    <lineage>
        <taxon>Bacteria</taxon>
        <taxon>Pseudomonadati</taxon>
        <taxon>Bacteroidota</taxon>
        <taxon>Flavobacteriia</taxon>
        <taxon>Flavobacteriales</taxon>
        <taxon>Flavobacteriaceae</taxon>
        <taxon>Lutibacter</taxon>
    </lineage>
</organism>
<sequence>MKNFLAILCFIISFNLISQNTLKIDPSKNSVKASINDVSWIAGYWVGEAFGGHTEEVWTTPLGNSMMGSFKLVVNGNVEFYELCTISEENETLYFRLKHFHNNLKGWEEKDERLQAQLLKIEENKVYFEDFTFEKVTENELNIYVVFTNDTGHEEEMKFNYKLKK</sequence>
<gene>
    <name evidence="3" type="ORF">BX611_1319</name>
</gene>
<feature type="coiled-coil region" evidence="1">
    <location>
        <begin position="97"/>
        <end position="124"/>
    </location>
</feature>
<dbReference type="InterPro" id="IPR046232">
    <property type="entry name" value="DUF6265"/>
</dbReference>
<dbReference type="EMBL" id="QTTQ01000010">
    <property type="protein sequence ID" value="REE81783.1"/>
    <property type="molecule type" value="Genomic_DNA"/>
</dbReference>
<dbReference type="AlphaFoldDB" id="A0A3D9RPC8"/>
<evidence type="ECO:0000256" key="1">
    <source>
        <dbReference type="SAM" id="Coils"/>
    </source>
</evidence>
<dbReference type="OrthoDB" id="7567258at2"/>
<keyword evidence="4" id="KW-1185">Reference proteome</keyword>
<dbReference type="RefSeq" id="WP_115880459.1">
    <property type="nucleotide sequence ID" value="NZ_QTTQ01000010.1"/>
</dbReference>
<dbReference type="Proteomes" id="UP000256429">
    <property type="component" value="Unassembled WGS sequence"/>
</dbReference>
<evidence type="ECO:0000313" key="4">
    <source>
        <dbReference type="Proteomes" id="UP000256429"/>
    </source>
</evidence>
<feature type="domain" description="DUF6265" evidence="2">
    <location>
        <begin position="39"/>
        <end position="146"/>
    </location>
</feature>
<proteinExistence type="predicted"/>
<name>A0A3D9RPC8_9FLAO</name>
<evidence type="ECO:0000313" key="3">
    <source>
        <dbReference type="EMBL" id="REE81783.1"/>
    </source>
</evidence>